<gene>
    <name evidence="1" type="ORF">BT62DRAFT_383832</name>
</gene>
<dbReference type="GeneID" id="66103019"/>
<dbReference type="EMBL" id="MU250551">
    <property type="protein sequence ID" value="KAG7442458.1"/>
    <property type="molecule type" value="Genomic_DNA"/>
</dbReference>
<dbReference type="InterPro" id="IPR032675">
    <property type="entry name" value="LRR_dom_sf"/>
</dbReference>
<dbReference type="RefSeq" id="XP_043035958.1">
    <property type="nucleotide sequence ID" value="XM_043180723.1"/>
</dbReference>
<dbReference type="AlphaFoldDB" id="A0A9P8ANM3"/>
<reference evidence="1" key="1">
    <citation type="submission" date="2020-11" db="EMBL/GenBank/DDBJ databases">
        <title>Adaptations for nitrogen fixation in a non-lichenized fungal sporocarp promotes dispersal by wood-feeding termites.</title>
        <authorList>
            <consortium name="DOE Joint Genome Institute"/>
            <person name="Koch R.A."/>
            <person name="Yoon G."/>
            <person name="Arayal U."/>
            <person name="Lail K."/>
            <person name="Amirebrahimi M."/>
            <person name="Labutti K."/>
            <person name="Lipzen A."/>
            <person name="Riley R."/>
            <person name="Barry K."/>
            <person name="Henrissat B."/>
            <person name="Grigoriev I.V."/>
            <person name="Herr J.R."/>
            <person name="Aime M.C."/>
        </authorList>
    </citation>
    <scope>NUCLEOTIDE SEQUENCE</scope>
    <source>
        <strain evidence="1">MCA 3950</strain>
    </source>
</reference>
<comment type="caution">
    <text evidence="1">The sequence shown here is derived from an EMBL/GenBank/DDBJ whole genome shotgun (WGS) entry which is preliminary data.</text>
</comment>
<evidence type="ECO:0000313" key="2">
    <source>
        <dbReference type="Proteomes" id="UP000812287"/>
    </source>
</evidence>
<sequence>MSELPQELVADMVDKLHNDPEALKACSLTCHAFCARSREHTFLTISLVNEKHCIDFCDVCQKSLYISRSVAVLHVYTTNVFQTLLEFKLLGSFVNLHSATFRSVEFDGLPYHCFSTLSSIRSITLAGVTFLDIVHFSSSLSYLTSLKRAKIYAIRLVGRAVPNSNGAVRCPRVHDLKLSCNLRDGPVLEAFANGDLISLKSLRIISTVFCPQNISHLERLMQTLSLPVLRVTGLQPAG</sequence>
<keyword evidence="2" id="KW-1185">Reference proteome</keyword>
<name>A0A9P8ANM3_9AGAR</name>
<dbReference type="SUPFAM" id="SSF52058">
    <property type="entry name" value="L domain-like"/>
    <property type="match status" value="1"/>
</dbReference>
<proteinExistence type="predicted"/>
<evidence type="ECO:0008006" key="3">
    <source>
        <dbReference type="Google" id="ProtNLM"/>
    </source>
</evidence>
<dbReference type="Proteomes" id="UP000812287">
    <property type="component" value="Unassembled WGS sequence"/>
</dbReference>
<protein>
    <recommendedName>
        <fullName evidence="3">F-box domain-containing protein</fullName>
    </recommendedName>
</protein>
<dbReference type="OrthoDB" id="2788229at2759"/>
<evidence type="ECO:0000313" key="1">
    <source>
        <dbReference type="EMBL" id="KAG7442458.1"/>
    </source>
</evidence>
<dbReference type="Gene3D" id="3.80.10.10">
    <property type="entry name" value="Ribonuclease Inhibitor"/>
    <property type="match status" value="1"/>
</dbReference>
<accession>A0A9P8ANM3</accession>
<organism evidence="1 2">
    <name type="scientific">Guyanagaster necrorhizus</name>
    <dbReference type="NCBI Taxonomy" id="856835"/>
    <lineage>
        <taxon>Eukaryota</taxon>
        <taxon>Fungi</taxon>
        <taxon>Dikarya</taxon>
        <taxon>Basidiomycota</taxon>
        <taxon>Agaricomycotina</taxon>
        <taxon>Agaricomycetes</taxon>
        <taxon>Agaricomycetidae</taxon>
        <taxon>Agaricales</taxon>
        <taxon>Marasmiineae</taxon>
        <taxon>Physalacriaceae</taxon>
        <taxon>Guyanagaster</taxon>
    </lineage>
</organism>